<dbReference type="Proteomes" id="UP000087171">
    <property type="component" value="Chromosome Ca1"/>
</dbReference>
<evidence type="ECO:0000313" key="2">
    <source>
        <dbReference type="RefSeq" id="XP_004488214.1"/>
    </source>
</evidence>
<reference evidence="1" key="1">
    <citation type="journal article" date="2013" name="Nat. Biotechnol.">
        <title>Draft genome sequence of chickpea (Cicer arietinum) provides a resource for trait improvement.</title>
        <authorList>
            <person name="Varshney R.K."/>
            <person name="Song C."/>
            <person name="Saxena R.K."/>
            <person name="Azam S."/>
            <person name="Yu S."/>
            <person name="Sharpe A.G."/>
            <person name="Cannon S."/>
            <person name="Baek J."/>
            <person name="Rosen B.D."/>
            <person name="Tar'an B."/>
            <person name="Millan T."/>
            <person name="Zhang X."/>
            <person name="Ramsay L.D."/>
            <person name="Iwata A."/>
            <person name="Wang Y."/>
            <person name="Nelson W."/>
            <person name="Farmer A.D."/>
            <person name="Gaur P.M."/>
            <person name="Soderlund C."/>
            <person name="Penmetsa R.V."/>
            <person name="Xu C."/>
            <person name="Bharti A.K."/>
            <person name="He W."/>
            <person name="Winter P."/>
            <person name="Zhao S."/>
            <person name="Hane J.K."/>
            <person name="Carrasquilla-Garcia N."/>
            <person name="Condie J.A."/>
            <person name="Upadhyaya H.D."/>
            <person name="Luo M.C."/>
            <person name="Thudi M."/>
            <person name="Gowda C.L."/>
            <person name="Singh N.P."/>
            <person name="Lichtenzveig J."/>
            <person name="Gali K.K."/>
            <person name="Rubio J."/>
            <person name="Nadarajan N."/>
            <person name="Dolezel J."/>
            <person name="Bansal K.C."/>
            <person name="Xu X."/>
            <person name="Edwards D."/>
            <person name="Zhang G."/>
            <person name="Kahl G."/>
            <person name="Gil J."/>
            <person name="Singh K.B."/>
            <person name="Datta S.K."/>
            <person name="Jackson S.A."/>
            <person name="Wang J."/>
            <person name="Cook D.R."/>
        </authorList>
    </citation>
    <scope>NUCLEOTIDE SEQUENCE [LARGE SCALE GENOMIC DNA]</scope>
    <source>
        <strain evidence="1">cv. CDC Frontier</strain>
    </source>
</reference>
<dbReference type="KEGG" id="cam:101508804"/>
<protein>
    <submittedName>
        <fullName evidence="2">Uncharacterized protein LOC101508804</fullName>
    </submittedName>
</protein>
<accession>A0A1S2XGX4</accession>
<keyword evidence="1" id="KW-1185">Reference proteome</keyword>
<sequence length="167" mass="18682">MLQFPEARALCKGLQGSEEPPVNATRVTHPPAKGCVYCMGAKLEINLAILSNETARLQIILGMDWMSYHYVILDYARTLVLFLEPGVVQYLIANKLGVSLREGTQEFMSLDNMEGKINVSIEDGVLVKEYPSVFPTEIPGLPLVRDVEFFIDLHPGLSKIDWKSGYH</sequence>
<name>A0A1S2XGX4_CICAR</name>
<dbReference type="OrthoDB" id="1424108at2759"/>
<dbReference type="PaxDb" id="3827-XP_004488214.1"/>
<dbReference type="RefSeq" id="XP_004488214.1">
    <property type="nucleotide sequence ID" value="XM_004488157.1"/>
</dbReference>
<evidence type="ECO:0000313" key="1">
    <source>
        <dbReference type="Proteomes" id="UP000087171"/>
    </source>
</evidence>
<reference evidence="2" key="2">
    <citation type="submission" date="2025-08" db="UniProtKB">
        <authorList>
            <consortium name="RefSeq"/>
        </authorList>
    </citation>
    <scope>IDENTIFICATION</scope>
    <source>
        <tissue evidence="2">Etiolated seedlings</tissue>
    </source>
</reference>
<proteinExistence type="predicted"/>
<dbReference type="GeneID" id="101508804"/>
<gene>
    <name evidence="2" type="primary">LOC101508804</name>
</gene>
<dbReference type="AlphaFoldDB" id="A0A1S2XGX4"/>
<organism evidence="1 2">
    <name type="scientific">Cicer arietinum</name>
    <name type="common">Chickpea</name>
    <name type="synonym">Garbanzo</name>
    <dbReference type="NCBI Taxonomy" id="3827"/>
    <lineage>
        <taxon>Eukaryota</taxon>
        <taxon>Viridiplantae</taxon>
        <taxon>Streptophyta</taxon>
        <taxon>Embryophyta</taxon>
        <taxon>Tracheophyta</taxon>
        <taxon>Spermatophyta</taxon>
        <taxon>Magnoliopsida</taxon>
        <taxon>eudicotyledons</taxon>
        <taxon>Gunneridae</taxon>
        <taxon>Pentapetalae</taxon>
        <taxon>rosids</taxon>
        <taxon>fabids</taxon>
        <taxon>Fabales</taxon>
        <taxon>Fabaceae</taxon>
        <taxon>Papilionoideae</taxon>
        <taxon>50 kb inversion clade</taxon>
        <taxon>NPAAA clade</taxon>
        <taxon>Hologalegina</taxon>
        <taxon>IRL clade</taxon>
        <taxon>Cicereae</taxon>
        <taxon>Cicer</taxon>
    </lineage>
</organism>